<dbReference type="SUPFAM" id="SSF52343">
    <property type="entry name" value="Ferredoxin reductase-like, C-terminal NADP-linked domain"/>
    <property type="match status" value="1"/>
</dbReference>
<evidence type="ECO:0000256" key="1">
    <source>
        <dbReference type="ARBA" id="ARBA00023002"/>
    </source>
</evidence>
<dbReference type="Proteomes" id="UP000701801">
    <property type="component" value="Unassembled WGS sequence"/>
</dbReference>
<keyword evidence="2" id="KW-0520">NAD</keyword>
<dbReference type="GO" id="GO:0016491">
    <property type="term" value="F:oxidoreductase activity"/>
    <property type="evidence" value="ECO:0007669"/>
    <property type="project" value="UniProtKB-KW"/>
</dbReference>
<accession>A0A9N9Q6R0</accession>
<dbReference type="Gene3D" id="3.40.50.80">
    <property type="entry name" value="Nucleotide-binding domain of ferredoxin-NADP reductase (FNR) module"/>
    <property type="match status" value="1"/>
</dbReference>
<evidence type="ECO:0000259" key="3">
    <source>
        <dbReference type="PROSITE" id="PS51384"/>
    </source>
</evidence>
<dbReference type="AlphaFoldDB" id="A0A9N9Q6R0"/>
<dbReference type="PROSITE" id="PS51384">
    <property type="entry name" value="FAD_FR"/>
    <property type="match status" value="1"/>
</dbReference>
<sequence>MQKLNSTILRKKIPFTLYSNSTRCLYHRSNFYTFLPRSHSSQPYRPVNKTFTIHSFRMSSSGKGKQPGEGFSASIPHAERTADEPRENKCHSLTISRIQDINDTIRIFELEAATQDGSTDFAFLPGQWLDVFTPPYPERPGGFTITSPPSALHPPPDSPKKPYLELAIQKSPSNPPASYLFQDTPKLIASELLIRVGGSFIYPPSPKRPIRRLVFVAGGVGVNPLMSMLSHIASLVKAGEDQDFEIRFLYTVRCTPSGDLSKIQFLERIQREIKSIGPRAELQLYLTSGENRKIGGGELESTMGADGTKLDIQRRRINKDDLLQALGPVSERNEVVCVICGVPRMTDEFIEIVRNAEGMKETNVLFEKWW</sequence>
<dbReference type="SUPFAM" id="SSF63380">
    <property type="entry name" value="Riboflavin synthase domain-like"/>
    <property type="match status" value="1"/>
</dbReference>
<dbReference type="OrthoDB" id="436496at2759"/>
<dbReference type="Pfam" id="PF08030">
    <property type="entry name" value="NAD_binding_6"/>
    <property type="match status" value="1"/>
</dbReference>
<dbReference type="PANTHER" id="PTHR46505">
    <property type="entry name" value="OXIDOREDUCTASE NAD-BINDING DOMAIN-CONTAINING PROTEIN 1"/>
    <property type="match status" value="1"/>
</dbReference>
<dbReference type="GO" id="GO:0005739">
    <property type="term" value="C:mitochondrion"/>
    <property type="evidence" value="ECO:0007669"/>
    <property type="project" value="TreeGrafter"/>
</dbReference>
<protein>
    <recommendedName>
        <fullName evidence="3">FAD-binding FR-type domain-containing protein</fullName>
    </recommendedName>
</protein>
<dbReference type="CDD" id="cd00322">
    <property type="entry name" value="FNR_like"/>
    <property type="match status" value="1"/>
</dbReference>
<dbReference type="InterPro" id="IPR017927">
    <property type="entry name" value="FAD-bd_FR_type"/>
</dbReference>
<dbReference type="PANTHER" id="PTHR46505:SF1">
    <property type="entry name" value="OXIDOREDUCTASE NAD-BINDING DOMAIN-CONTAINING PROTEIN 1"/>
    <property type="match status" value="1"/>
</dbReference>
<keyword evidence="5" id="KW-1185">Reference proteome</keyword>
<dbReference type="EMBL" id="CAJVRM010000540">
    <property type="protein sequence ID" value="CAG8981915.1"/>
    <property type="molecule type" value="Genomic_DNA"/>
</dbReference>
<gene>
    <name evidence="4" type="ORF">HYALB_00009171</name>
</gene>
<proteinExistence type="predicted"/>
<dbReference type="InterPro" id="IPR039261">
    <property type="entry name" value="FNR_nucleotide-bd"/>
</dbReference>
<evidence type="ECO:0000256" key="2">
    <source>
        <dbReference type="ARBA" id="ARBA00023027"/>
    </source>
</evidence>
<organism evidence="4 5">
    <name type="scientific">Hymenoscyphus albidus</name>
    <dbReference type="NCBI Taxonomy" id="595503"/>
    <lineage>
        <taxon>Eukaryota</taxon>
        <taxon>Fungi</taxon>
        <taxon>Dikarya</taxon>
        <taxon>Ascomycota</taxon>
        <taxon>Pezizomycotina</taxon>
        <taxon>Leotiomycetes</taxon>
        <taxon>Helotiales</taxon>
        <taxon>Helotiaceae</taxon>
        <taxon>Hymenoscyphus</taxon>
    </lineage>
</organism>
<dbReference type="InterPro" id="IPR017938">
    <property type="entry name" value="Riboflavin_synthase-like_b-brl"/>
</dbReference>
<name>A0A9N9Q6R0_9HELO</name>
<evidence type="ECO:0000313" key="4">
    <source>
        <dbReference type="EMBL" id="CAG8981915.1"/>
    </source>
</evidence>
<dbReference type="InterPro" id="IPR052128">
    <property type="entry name" value="Oxidoreductase_NAD-binding"/>
</dbReference>
<dbReference type="Gene3D" id="2.40.30.10">
    <property type="entry name" value="Translation factors"/>
    <property type="match status" value="1"/>
</dbReference>
<comment type="caution">
    <text evidence="4">The sequence shown here is derived from an EMBL/GenBank/DDBJ whole genome shotgun (WGS) entry which is preliminary data.</text>
</comment>
<keyword evidence="1" id="KW-0560">Oxidoreductase</keyword>
<reference evidence="4" key="1">
    <citation type="submission" date="2021-07" db="EMBL/GenBank/DDBJ databases">
        <authorList>
            <person name="Durling M."/>
        </authorList>
    </citation>
    <scope>NUCLEOTIDE SEQUENCE</scope>
</reference>
<feature type="domain" description="FAD-binding FR-type" evidence="3">
    <location>
        <begin position="88"/>
        <end position="206"/>
    </location>
</feature>
<evidence type="ECO:0000313" key="5">
    <source>
        <dbReference type="Proteomes" id="UP000701801"/>
    </source>
</evidence>
<dbReference type="InterPro" id="IPR013121">
    <property type="entry name" value="Fe_red_NAD-bd_6"/>
</dbReference>